<dbReference type="EMBL" id="VTFY01000004">
    <property type="protein sequence ID" value="MRX82263.1"/>
    <property type="molecule type" value="Genomic_DNA"/>
</dbReference>
<dbReference type="RefSeq" id="WP_154333131.1">
    <property type="nucleotide sequence ID" value="NZ_VTFY01000004.1"/>
</dbReference>
<sequence>MATEFNTEDLVKAGTLKLMFERYARLAGNPSAARPHYNAGTGRYDNLDDWLALMADGRVYGCKSPLYAYSPVTTAIKIEANAGLVLEASTDAKAGRNDYRSLLFAQCPRVNGGYDKDGTPYVTAIEGYDDRFDAATANTWALTPVLYSKHSRDASYEYKYLTDTLRPGFSACPGAYTPGGALRPFILRACYMDSDGTLDSKSGTVPGAYYSTTAVSNRVAHCMTNDFTWSRNRSDGLTCLSFADLWYQQWMMEVMLGVKAPRSAAVGCVSYNANYPVAVAESGVKRVVLTDVQAAYIEIGSRISIGDGTQTDRYYAPMHSIAKSAKVVSKASLGNGQTAVNLDLASAIDVAAGSHIVTMAWGNGSCDGVLGTFGAPTAAGLTNGKFPFKFQNQEWQLGLYEVACDMYSTATVADGVATHTWRIAADVDACTGINAGNGWVTLDTHTSGSINNWRYIKDYKTEKGARVPENVDGTSTTGYASAWYPSQAAGDREHLVGGPLSSGALAGVGCAASNYALSLAGWYVGGRSSGLGHSAPCAE</sequence>
<dbReference type="AlphaFoldDB" id="A0A6N7RLR5"/>
<evidence type="ECO:0000313" key="2">
    <source>
        <dbReference type="Proteomes" id="UP000438093"/>
    </source>
</evidence>
<organism evidence="1 2">
    <name type="scientific">Eggerthella guodeyinii</name>
    <dbReference type="NCBI Taxonomy" id="2690837"/>
    <lineage>
        <taxon>Bacteria</taxon>
        <taxon>Bacillati</taxon>
        <taxon>Actinomycetota</taxon>
        <taxon>Coriobacteriia</taxon>
        <taxon>Eggerthellales</taxon>
        <taxon>Eggerthellaceae</taxon>
        <taxon>Eggerthella</taxon>
    </lineage>
</organism>
<gene>
    <name evidence="1" type="ORF">GJG86_07125</name>
</gene>
<keyword evidence="2" id="KW-1185">Reference proteome</keyword>
<dbReference type="Proteomes" id="UP000438093">
    <property type="component" value="Unassembled WGS sequence"/>
</dbReference>
<protein>
    <submittedName>
        <fullName evidence="1">Uncharacterized protein</fullName>
    </submittedName>
</protein>
<comment type="caution">
    <text evidence="1">The sequence shown here is derived from an EMBL/GenBank/DDBJ whole genome shotgun (WGS) entry which is preliminary data.</text>
</comment>
<evidence type="ECO:0000313" key="1">
    <source>
        <dbReference type="EMBL" id="MRX82263.1"/>
    </source>
</evidence>
<reference evidence="2" key="1">
    <citation type="submission" date="2019-08" db="EMBL/GenBank/DDBJ databases">
        <title>Arthrobacter sp. nov., isolated from plateau pika and Tibetan wild ass.</title>
        <authorList>
            <person name="Ge Y."/>
        </authorList>
    </citation>
    <scope>NUCLEOTIDE SEQUENCE [LARGE SCALE GENOMIC DNA]</scope>
    <source>
        <strain evidence="2">HF-4214</strain>
    </source>
</reference>
<proteinExistence type="predicted"/>
<name>A0A6N7RLR5_9ACTN</name>
<accession>A0A6N7RLR5</accession>